<feature type="signal peptide" evidence="1">
    <location>
        <begin position="1"/>
        <end position="26"/>
    </location>
</feature>
<proteinExistence type="predicted"/>
<dbReference type="KEGG" id="qsa:O6P43_021465"/>
<reference evidence="2" key="1">
    <citation type="journal article" date="2023" name="Science">
        <title>Elucidation of the pathway for biosynthesis of saponin adjuvants from the soapbark tree.</title>
        <authorList>
            <person name="Reed J."/>
            <person name="Orme A."/>
            <person name="El-Demerdash A."/>
            <person name="Owen C."/>
            <person name="Martin L.B.B."/>
            <person name="Misra R.C."/>
            <person name="Kikuchi S."/>
            <person name="Rejzek M."/>
            <person name="Martin A.C."/>
            <person name="Harkess A."/>
            <person name="Leebens-Mack J."/>
            <person name="Louveau T."/>
            <person name="Stephenson M.J."/>
            <person name="Osbourn A."/>
        </authorList>
    </citation>
    <scope>NUCLEOTIDE SEQUENCE</scope>
    <source>
        <strain evidence="2">S10</strain>
    </source>
</reference>
<accession>A0AAD7PGJ4</accession>
<evidence type="ECO:0000256" key="1">
    <source>
        <dbReference type="SAM" id="SignalP"/>
    </source>
</evidence>
<keyword evidence="3" id="KW-1185">Reference proteome</keyword>
<dbReference type="PANTHER" id="PTHR33592:SF5">
    <property type="entry name" value="TRANSMEMBRANE PROTEIN"/>
    <property type="match status" value="1"/>
</dbReference>
<comment type="caution">
    <text evidence="2">The sequence shown here is derived from an EMBL/GenBank/DDBJ whole genome shotgun (WGS) entry which is preliminary data.</text>
</comment>
<gene>
    <name evidence="2" type="ORF">O6P43_021465</name>
</gene>
<keyword evidence="1" id="KW-0732">Signal</keyword>
<dbReference type="Proteomes" id="UP001163823">
    <property type="component" value="Chromosome 9"/>
</dbReference>
<name>A0AAD7PGJ4_QUISA</name>
<evidence type="ECO:0000313" key="2">
    <source>
        <dbReference type="EMBL" id="KAJ7954761.1"/>
    </source>
</evidence>
<dbReference type="EMBL" id="JARAOO010000009">
    <property type="protein sequence ID" value="KAJ7954761.1"/>
    <property type="molecule type" value="Genomic_DNA"/>
</dbReference>
<protein>
    <submittedName>
        <fullName evidence="2">Transmembrane protein</fullName>
    </submittedName>
</protein>
<sequence length="104" mass="11294">MRLLRLLVLALVVLLTLPLHFKPNQASRVLHDEGNLILDKELGMQSLQKGPVPPSRPSGCTNIPGSGGIGCPVKQMNVAGDAFRAYPQFMHMVPFAAATKHKKL</sequence>
<organism evidence="2 3">
    <name type="scientific">Quillaja saponaria</name>
    <name type="common">Soap bark tree</name>
    <dbReference type="NCBI Taxonomy" id="32244"/>
    <lineage>
        <taxon>Eukaryota</taxon>
        <taxon>Viridiplantae</taxon>
        <taxon>Streptophyta</taxon>
        <taxon>Embryophyta</taxon>
        <taxon>Tracheophyta</taxon>
        <taxon>Spermatophyta</taxon>
        <taxon>Magnoliopsida</taxon>
        <taxon>eudicotyledons</taxon>
        <taxon>Gunneridae</taxon>
        <taxon>Pentapetalae</taxon>
        <taxon>rosids</taxon>
        <taxon>fabids</taxon>
        <taxon>Fabales</taxon>
        <taxon>Quillajaceae</taxon>
        <taxon>Quillaja</taxon>
    </lineage>
</organism>
<evidence type="ECO:0000313" key="3">
    <source>
        <dbReference type="Proteomes" id="UP001163823"/>
    </source>
</evidence>
<feature type="chain" id="PRO_5042297778" evidence="1">
    <location>
        <begin position="27"/>
        <end position="104"/>
    </location>
</feature>
<dbReference type="PANTHER" id="PTHR33592">
    <property type="entry name" value="TRANSMEMBRANE PROTEIN"/>
    <property type="match status" value="1"/>
</dbReference>
<keyword evidence="2" id="KW-0812">Transmembrane</keyword>
<keyword evidence="2" id="KW-0472">Membrane</keyword>
<dbReference type="AlphaFoldDB" id="A0AAD7PGJ4"/>